<sequence length="64" mass="7456">MPPTGHSPYNPTRPYQNSDGKQDRLACMDLHWVFQVSELPFQGENGKKDLVLNPEGNLNKYRYY</sequence>
<feature type="compositionally biased region" description="Polar residues" evidence="1">
    <location>
        <begin position="7"/>
        <end position="19"/>
    </location>
</feature>
<evidence type="ECO:0000313" key="2">
    <source>
        <dbReference type="EMBL" id="KAK2090958.1"/>
    </source>
</evidence>
<proteinExistence type="predicted"/>
<gene>
    <name evidence="2" type="ORF">P7K49_030242</name>
</gene>
<comment type="caution">
    <text evidence="2">The sequence shown here is derived from an EMBL/GenBank/DDBJ whole genome shotgun (WGS) entry which is preliminary data.</text>
</comment>
<dbReference type="Proteomes" id="UP001266305">
    <property type="component" value="Unassembled WGS sequence"/>
</dbReference>
<dbReference type="EMBL" id="JASSZA010000016">
    <property type="protein sequence ID" value="KAK2090958.1"/>
    <property type="molecule type" value="Genomic_DNA"/>
</dbReference>
<feature type="region of interest" description="Disordered" evidence="1">
    <location>
        <begin position="1"/>
        <end position="21"/>
    </location>
</feature>
<organism evidence="2 3">
    <name type="scientific">Saguinus oedipus</name>
    <name type="common">Cotton-top tamarin</name>
    <name type="synonym">Oedipomidas oedipus</name>
    <dbReference type="NCBI Taxonomy" id="9490"/>
    <lineage>
        <taxon>Eukaryota</taxon>
        <taxon>Metazoa</taxon>
        <taxon>Chordata</taxon>
        <taxon>Craniata</taxon>
        <taxon>Vertebrata</taxon>
        <taxon>Euteleostomi</taxon>
        <taxon>Mammalia</taxon>
        <taxon>Eutheria</taxon>
        <taxon>Euarchontoglires</taxon>
        <taxon>Primates</taxon>
        <taxon>Haplorrhini</taxon>
        <taxon>Platyrrhini</taxon>
        <taxon>Cebidae</taxon>
        <taxon>Callitrichinae</taxon>
        <taxon>Saguinus</taxon>
    </lineage>
</organism>
<reference evidence="2 3" key="1">
    <citation type="submission" date="2023-05" db="EMBL/GenBank/DDBJ databases">
        <title>B98-5 Cell Line De Novo Hybrid Assembly: An Optical Mapping Approach.</title>
        <authorList>
            <person name="Kananen K."/>
            <person name="Auerbach J.A."/>
            <person name="Kautto E."/>
            <person name="Blachly J.S."/>
        </authorList>
    </citation>
    <scope>NUCLEOTIDE SEQUENCE [LARGE SCALE GENOMIC DNA]</scope>
    <source>
        <strain evidence="2">B95-8</strain>
        <tissue evidence="2">Cell line</tissue>
    </source>
</reference>
<evidence type="ECO:0000313" key="3">
    <source>
        <dbReference type="Proteomes" id="UP001266305"/>
    </source>
</evidence>
<keyword evidence="3" id="KW-1185">Reference proteome</keyword>
<accession>A0ABQ9U1L9</accession>
<evidence type="ECO:0000256" key="1">
    <source>
        <dbReference type="SAM" id="MobiDB-lite"/>
    </source>
</evidence>
<name>A0ABQ9U1L9_SAGOE</name>
<protein>
    <submittedName>
        <fullName evidence="2">Uncharacterized protein</fullName>
    </submittedName>
</protein>